<gene>
    <name evidence="8" type="ORF">BDZ31_000353</name>
</gene>
<dbReference type="Gene3D" id="2.115.10.20">
    <property type="entry name" value="Glycosyl hydrolase domain, family 43"/>
    <property type="match status" value="1"/>
</dbReference>
<dbReference type="PANTHER" id="PTHR42812">
    <property type="entry name" value="BETA-XYLOSIDASE"/>
    <property type="match status" value="1"/>
</dbReference>
<dbReference type="GO" id="GO:0004553">
    <property type="term" value="F:hydrolase activity, hydrolyzing O-glycosyl compounds"/>
    <property type="evidence" value="ECO:0007669"/>
    <property type="project" value="InterPro"/>
</dbReference>
<protein>
    <submittedName>
        <fullName evidence="8">Beta-xylosidase</fullName>
    </submittedName>
</protein>
<name>A0A840IA29_9ACTN</name>
<dbReference type="PANTHER" id="PTHR42812:SF5">
    <property type="entry name" value="ENDO-ARABINASE"/>
    <property type="match status" value="1"/>
</dbReference>
<organism evidence="8 9">
    <name type="scientific">Conexibacter arvalis</name>
    <dbReference type="NCBI Taxonomy" id="912552"/>
    <lineage>
        <taxon>Bacteria</taxon>
        <taxon>Bacillati</taxon>
        <taxon>Actinomycetota</taxon>
        <taxon>Thermoleophilia</taxon>
        <taxon>Solirubrobacterales</taxon>
        <taxon>Conexibacteraceae</taxon>
        <taxon>Conexibacter</taxon>
    </lineage>
</organism>
<sequence length="516" mass="55392">MPSRVVTALVGLFALAAALPPISGAAARSAAPTFSNPVIAGQFADPTVLRDGDVYYLSVTSRAWAPIFPLFRSRDLVNWERLPAAMARPPAWASAPFWAPELVRWDGETRIYFTARPQRDIHAPCIGVARAASPDGPYRDLGRPLLCPPDGAIDAFVARDEHDNPYLLYRRFAGEGGIWAQQLSADGLRVTGPERLLIAVAPGDDGVVEGPAVIARDGAFFLTFAARNCCKPPCDYVQAIARSDRLLGPYVRAPRLALAGTPRARCPGHGTPVDDPLGGGWFLHHAVLADDPVNARRNVFLEPLRWGLDGWPVLGDAGRPLLRAPGPPGFAFRAPLRQTPDLNAPSLDVGWEWPWNRPARASQRDGRITLGGQPRGAVLARQVAGRMVRAEVRTTARGCVPGLAAVQGDEHAGEAIGVERLADGRLRAWRGRAGAGAGRTLATVTPPAGAVRATPTLALTVRDSRLVRLSVRAGGRTYRIGGAFATPPKRRVVRLALTCRGPRTAQARFERLRISG</sequence>
<comment type="similarity">
    <text evidence="1 6">Belongs to the glycosyl hydrolase 43 family.</text>
</comment>
<accession>A0A840IA29</accession>
<feature type="chain" id="PRO_5032465709" evidence="7">
    <location>
        <begin position="26"/>
        <end position="516"/>
    </location>
</feature>
<keyword evidence="3 6" id="KW-0326">Glycosidase</keyword>
<comment type="caution">
    <text evidence="8">The sequence shown here is derived from an EMBL/GenBank/DDBJ whole genome shotgun (WGS) entry which is preliminary data.</text>
</comment>
<dbReference type="InterPro" id="IPR051795">
    <property type="entry name" value="Glycosyl_Hydrlase_43"/>
</dbReference>
<dbReference type="SUPFAM" id="SSF75005">
    <property type="entry name" value="Arabinanase/levansucrase/invertase"/>
    <property type="match status" value="1"/>
</dbReference>
<proteinExistence type="inferred from homology"/>
<evidence type="ECO:0000313" key="9">
    <source>
        <dbReference type="Proteomes" id="UP000585272"/>
    </source>
</evidence>
<dbReference type="GO" id="GO:0005975">
    <property type="term" value="P:carbohydrate metabolic process"/>
    <property type="evidence" value="ECO:0007669"/>
    <property type="project" value="InterPro"/>
</dbReference>
<evidence type="ECO:0000256" key="2">
    <source>
        <dbReference type="ARBA" id="ARBA00022801"/>
    </source>
</evidence>
<feature type="signal peptide" evidence="7">
    <location>
        <begin position="1"/>
        <end position="25"/>
    </location>
</feature>
<evidence type="ECO:0000256" key="4">
    <source>
        <dbReference type="PIRSR" id="PIRSR606710-1"/>
    </source>
</evidence>
<feature type="site" description="Important for catalytic activity, responsible for pKa modulation of the active site Glu and correct orientation of both the proton donor and substrate" evidence="5">
    <location>
        <position position="154"/>
    </location>
</feature>
<dbReference type="Pfam" id="PF04616">
    <property type="entry name" value="Glyco_hydro_43"/>
    <property type="match status" value="1"/>
</dbReference>
<dbReference type="AlphaFoldDB" id="A0A840IA29"/>
<dbReference type="Proteomes" id="UP000585272">
    <property type="component" value="Unassembled WGS sequence"/>
</dbReference>
<keyword evidence="7" id="KW-0732">Signal</keyword>
<keyword evidence="9" id="KW-1185">Reference proteome</keyword>
<dbReference type="InterPro" id="IPR023296">
    <property type="entry name" value="Glyco_hydro_beta-prop_sf"/>
</dbReference>
<evidence type="ECO:0000256" key="5">
    <source>
        <dbReference type="PIRSR" id="PIRSR606710-2"/>
    </source>
</evidence>
<dbReference type="RefSeq" id="WP_183338386.1">
    <property type="nucleotide sequence ID" value="NZ_JACHNU010000001.1"/>
</dbReference>
<dbReference type="CDD" id="cd08999">
    <property type="entry name" value="GH43_ABN-like"/>
    <property type="match status" value="1"/>
</dbReference>
<dbReference type="EMBL" id="JACHNU010000001">
    <property type="protein sequence ID" value="MBB4660780.1"/>
    <property type="molecule type" value="Genomic_DNA"/>
</dbReference>
<feature type="active site" description="Proton acceptor" evidence="4">
    <location>
        <position position="45"/>
    </location>
</feature>
<evidence type="ECO:0000256" key="3">
    <source>
        <dbReference type="ARBA" id="ARBA00023295"/>
    </source>
</evidence>
<evidence type="ECO:0000256" key="1">
    <source>
        <dbReference type="ARBA" id="ARBA00009865"/>
    </source>
</evidence>
<keyword evidence="2 6" id="KW-0378">Hydrolase</keyword>
<evidence type="ECO:0000256" key="6">
    <source>
        <dbReference type="RuleBase" id="RU361187"/>
    </source>
</evidence>
<dbReference type="InterPro" id="IPR006710">
    <property type="entry name" value="Glyco_hydro_43"/>
</dbReference>
<evidence type="ECO:0000313" key="8">
    <source>
        <dbReference type="EMBL" id="MBB4660780.1"/>
    </source>
</evidence>
<evidence type="ECO:0000256" key="7">
    <source>
        <dbReference type="SAM" id="SignalP"/>
    </source>
</evidence>
<feature type="active site" description="Proton donor" evidence="4">
    <location>
        <position position="209"/>
    </location>
</feature>
<reference evidence="8 9" key="1">
    <citation type="submission" date="2020-08" db="EMBL/GenBank/DDBJ databases">
        <title>Genomic Encyclopedia of Archaeal and Bacterial Type Strains, Phase II (KMG-II): from individual species to whole genera.</title>
        <authorList>
            <person name="Goeker M."/>
        </authorList>
    </citation>
    <scope>NUCLEOTIDE SEQUENCE [LARGE SCALE GENOMIC DNA]</scope>
    <source>
        <strain evidence="8 9">DSM 23288</strain>
    </source>
</reference>